<proteinExistence type="predicted"/>
<evidence type="ECO:0000313" key="1">
    <source>
        <dbReference type="EMBL" id="MPM80361.1"/>
    </source>
</evidence>
<name>A0A645CTX5_9ZZZZ</name>
<protein>
    <submittedName>
        <fullName evidence="1">Uncharacterized protein</fullName>
    </submittedName>
</protein>
<organism evidence="1">
    <name type="scientific">bioreactor metagenome</name>
    <dbReference type="NCBI Taxonomy" id="1076179"/>
    <lineage>
        <taxon>unclassified sequences</taxon>
        <taxon>metagenomes</taxon>
        <taxon>ecological metagenomes</taxon>
    </lineage>
</organism>
<dbReference type="AlphaFoldDB" id="A0A645CTX5"/>
<accession>A0A645CTX5</accession>
<dbReference type="EMBL" id="VSSQ01030000">
    <property type="protein sequence ID" value="MPM80361.1"/>
    <property type="molecule type" value="Genomic_DNA"/>
</dbReference>
<sequence length="96" mass="10984">MDHIDAIENHCFFAAVDFRIGEGIVDFRRMQGDGEIRIFQQHRTGPVHARLDFLVGIIDVIRHTEPSDSSVQQIYAQICKRPAGKSERENVRFFAG</sequence>
<gene>
    <name evidence="1" type="ORF">SDC9_127408</name>
</gene>
<comment type="caution">
    <text evidence="1">The sequence shown here is derived from an EMBL/GenBank/DDBJ whole genome shotgun (WGS) entry which is preliminary data.</text>
</comment>
<reference evidence="1" key="1">
    <citation type="submission" date="2019-08" db="EMBL/GenBank/DDBJ databases">
        <authorList>
            <person name="Kucharzyk K."/>
            <person name="Murdoch R.W."/>
            <person name="Higgins S."/>
            <person name="Loffler F."/>
        </authorList>
    </citation>
    <scope>NUCLEOTIDE SEQUENCE</scope>
</reference>